<dbReference type="EMBL" id="RDQJ01000001">
    <property type="protein sequence ID" value="RMX18981.1"/>
    <property type="molecule type" value="Genomic_DNA"/>
</dbReference>
<gene>
    <name evidence="1" type="ORF">EBQ34_01095</name>
</gene>
<reference evidence="1 2" key="1">
    <citation type="submission" date="2018-10" db="EMBL/GenBank/DDBJ databases">
        <title>Comamonadaceae CDC group NO-1 genome sequencing and assembly.</title>
        <authorList>
            <person name="Bernier A.-M."/>
            <person name="Bernard K."/>
        </authorList>
    </citation>
    <scope>NUCLEOTIDE SEQUENCE [LARGE SCALE GENOMIC DNA]</scope>
    <source>
        <strain evidence="1 2">NML180582</strain>
    </source>
</reference>
<proteinExistence type="predicted"/>
<evidence type="ECO:0000313" key="1">
    <source>
        <dbReference type="EMBL" id="RMX18981.1"/>
    </source>
</evidence>
<dbReference type="InterPro" id="IPR009363">
    <property type="entry name" value="Phage_Mu_Gp16"/>
</dbReference>
<dbReference type="OrthoDB" id="5460653at2"/>
<name>A0A3M6RVU2_9BURK</name>
<accession>A0A3M6RVU2</accession>
<organism evidence="1 2">
    <name type="scientific">Vandammella animalimorsus</name>
    <dbReference type="NCBI Taxonomy" id="2029117"/>
    <lineage>
        <taxon>Bacteria</taxon>
        <taxon>Pseudomonadati</taxon>
        <taxon>Pseudomonadota</taxon>
        <taxon>Betaproteobacteria</taxon>
        <taxon>Burkholderiales</taxon>
        <taxon>Comamonadaceae</taxon>
        <taxon>Vandammella</taxon>
    </lineage>
</organism>
<evidence type="ECO:0000313" key="2">
    <source>
        <dbReference type="Proteomes" id="UP000275180"/>
    </source>
</evidence>
<protein>
    <submittedName>
        <fullName evidence="1">Regulatory protein GemA</fullName>
    </submittedName>
</protein>
<dbReference type="Pfam" id="PF06252">
    <property type="entry name" value="GemA"/>
    <property type="match status" value="1"/>
</dbReference>
<sequence>MAKPRLAYRNPSHAEAARKRELGWIHQGKAALGWSDDDYRYHLQQQTGKDSAKDLTRAERAAMLRHMAACGWQHKPKPDRPFDQAAKIRWLWGKLAKIGALRDPSDQALMAWLAHTTGAQVSHPKFLPNALASNAIEGLKAWLKRAEAKLASQNKGGV</sequence>
<dbReference type="RefSeq" id="WP_122243816.1">
    <property type="nucleotide sequence ID" value="NZ_RDQJ01000001.1"/>
</dbReference>
<dbReference type="AlphaFoldDB" id="A0A3M6RVU2"/>
<comment type="caution">
    <text evidence="1">The sequence shown here is derived from an EMBL/GenBank/DDBJ whole genome shotgun (WGS) entry which is preliminary data.</text>
</comment>
<dbReference type="Proteomes" id="UP000275180">
    <property type="component" value="Unassembled WGS sequence"/>
</dbReference>